<dbReference type="InterPro" id="IPR037175">
    <property type="entry name" value="KFase_sf"/>
</dbReference>
<dbReference type="RefSeq" id="WP_380860664.1">
    <property type="nucleotide sequence ID" value="NZ_JBHRXV010000009.1"/>
</dbReference>
<dbReference type="InterPro" id="IPR007325">
    <property type="entry name" value="KFase/CYL"/>
</dbReference>
<dbReference type="PANTHER" id="PTHR34861:SF10">
    <property type="entry name" value="CYCLASE"/>
    <property type="match status" value="1"/>
</dbReference>
<reference evidence="2" key="1">
    <citation type="journal article" date="2019" name="Int. J. Syst. Evol. Microbiol.">
        <title>The Global Catalogue of Microorganisms (GCM) 10K type strain sequencing project: providing services to taxonomists for standard genome sequencing and annotation.</title>
        <authorList>
            <consortium name="The Broad Institute Genomics Platform"/>
            <consortium name="The Broad Institute Genome Sequencing Center for Infectious Disease"/>
            <person name="Wu L."/>
            <person name="Ma J."/>
        </authorList>
    </citation>
    <scope>NUCLEOTIDE SEQUENCE [LARGE SCALE GENOMIC DNA]</scope>
    <source>
        <strain evidence="2">KCTC 42644</strain>
    </source>
</reference>
<proteinExistence type="predicted"/>
<evidence type="ECO:0000313" key="1">
    <source>
        <dbReference type="EMBL" id="MFC3712891.1"/>
    </source>
</evidence>
<dbReference type="Proteomes" id="UP001595615">
    <property type="component" value="Unassembled WGS sequence"/>
</dbReference>
<dbReference type="PANTHER" id="PTHR34861">
    <property type="match status" value="1"/>
</dbReference>
<dbReference type="EMBL" id="JBHRXV010000009">
    <property type="protein sequence ID" value="MFC3712891.1"/>
    <property type="molecule type" value="Genomic_DNA"/>
</dbReference>
<protein>
    <submittedName>
        <fullName evidence="1">Cyclase family protein</fullName>
    </submittedName>
</protein>
<name>A0ABV7X9S8_9SPHN</name>
<comment type="caution">
    <text evidence="1">The sequence shown here is derived from an EMBL/GenBank/DDBJ whole genome shotgun (WGS) entry which is preliminary data.</text>
</comment>
<sequence length="302" mass="32672">MKKLPDWPYRTYNRGRWANDLGTLNLLGPKVVERAVRSIKSYENFSIGSDLVREGLAPGSVAYKHEMTSVGAYSFSAAEEQLQNASDRITVEVHGMVNTHIDAFSHVGHKGVSFNDVPFAEVANKDGAVRFTVMDMASIVTRAWFVDVPRQRGLKALVPGTPVLKADLAHLDGKVEPGDALIIRTGRHAVAEVSPDDPAAKDNHGNWSGLHVDCLEFVSKWDVVLVGTDGPGDNFPSTIKECSVPIHVISEGYLGMPLVHTLNLEKLGEAMAKRADKSFMLNIAPLRIGGGTGSPVNPTAII</sequence>
<gene>
    <name evidence="1" type="ORF">ACFOMD_09935</name>
</gene>
<accession>A0ABV7X9S8</accession>
<evidence type="ECO:0000313" key="2">
    <source>
        <dbReference type="Proteomes" id="UP001595615"/>
    </source>
</evidence>
<dbReference type="SUPFAM" id="SSF102198">
    <property type="entry name" value="Putative cyclase"/>
    <property type="match status" value="1"/>
</dbReference>
<dbReference type="Gene3D" id="3.50.30.50">
    <property type="entry name" value="Putative cyclase"/>
    <property type="match status" value="1"/>
</dbReference>
<keyword evidence="2" id="KW-1185">Reference proteome</keyword>
<dbReference type="Pfam" id="PF04199">
    <property type="entry name" value="Cyclase"/>
    <property type="match status" value="1"/>
</dbReference>
<organism evidence="1 2">
    <name type="scientific">Sphingoaurantiacus capsulatus</name>
    <dbReference type="NCBI Taxonomy" id="1771310"/>
    <lineage>
        <taxon>Bacteria</taxon>
        <taxon>Pseudomonadati</taxon>
        <taxon>Pseudomonadota</taxon>
        <taxon>Alphaproteobacteria</taxon>
        <taxon>Sphingomonadales</taxon>
        <taxon>Sphingosinicellaceae</taxon>
        <taxon>Sphingoaurantiacus</taxon>
    </lineage>
</organism>